<dbReference type="CDD" id="cd05260">
    <property type="entry name" value="GDP_MD_SDR_e"/>
    <property type="match status" value="1"/>
</dbReference>
<dbReference type="RefSeq" id="WP_080460267.1">
    <property type="nucleotide sequence ID" value="NZ_JXMW01000007.1"/>
</dbReference>
<dbReference type="InterPro" id="IPR006368">
    <property type="entry name" value="GDP_Man_deHydtase"/>
</dbReference>
<comment type="cofactor">
    <cofactor evidence="1">
        <name>NADP(+)</name>
        <dbReference type="ChEBI" id="CHEBI:58349"/>
    </cofactor>
</comment>
<evidence type="ECO:0000256" key="3">
    <source>
        <dbReference type="ARBA" id="ARBA00011989"/>
    </source>
</evidence>
<dbReference type="EMBL" id="JXMW01000007">
    <property type="protein sequence ID" value="OQD58841.1"/>
    <property type="molecule type" value="Genomic_DNA"/>
</dbReference>
<dbReference type="Proteomes" id="UP000191661">
    <property type="component" value="Unassembled WGS sequence"/>
</dbReference>
<dbReference type="InterPro" id="IPR036291">
    <property type="entry name" value="NAD(P)-bd_dom_sf"/>
</dbReference>
<dbReference type="GO" id="GO:0042351">
    <property type="term" value="P:'de novo' GDP-L-fucose biosynthetic process"/>
    <property type="evidence" value="ECO:0007669"/>
    <property type="project" value="TreeGrafter"/>
</dbReference>
<dbReference type="Pfam" id="PF16363">
    <property type="entry name" value="GDP_Man_Dehyd"/>
    <property type="match status" value="1"/>
</dbReference>
<keyword evidence="4" id="KW-0456">Lyase</keyword>
<dbReference type="SUPFAM" id="SSF51735">
    <property type="entry name" value="NAD(P)-binding Rossmann-fold domains"/>
    <property type="match status" value="1"/>
</dbReference>
<comment type="caution">
    <text evidence="6">The sequence shown here is derived from an EMBL/GenBank/DDBJ whole genome shotgun (WGS) entry which is preliminary data.</text>
</comment>
<dbReference type="OrthoDB" id="4907at2157"/>
<reference evidence="6 7" key="1">
    <citation type="submission" date="2014-12" db="EMBL/GenBank/DDBJ databases">
        <title>Genome sequence of Methanobrevibacter arboriphilicus DH1, DSM1125.</title>
        <authorList>
            <person name="Poehlein A."/>
            <person name="Thauer R.K."/>
            <person name="Seedorf H."/>
            <person name="Daniel R."/>
        </authorList>
    </citation>
    <scope>NUCLEOTIDE SEQUENCE [LARGE SCALE GENOMIC DNA]</scope>
    <source>
        <strain evidence="6 7">DH1</strain>
    </source>
</reference>
<dbReference type="EC" id="4.2.1.47" evidence="3"/>
<evidence type="ECO:0000256" key="4">
    <source>
        <dbReference type="ARBA" id="ARBA00023239"/>
    </source>
</evidence>
<dbReference type="Gene3D" id="3.90.25.10">
    <property type="entry name" value="UDP-galactose 4-epimerase, domain 1"/>
    <property type="match status" value="1"/>
</dbReference>
<sequence length="397" mass="45187">MNWKNKKVFITGISGFVGSYLTKELLERGANVSGFDRKIKKNPIIDLKTDNLNIFEGNLLDKKSVDNVLNDDFDFVFHLAAQPFIPRSFENPKETHEVNGVGTLNLLESIVSKDLDSKIVFSSSSDEYGLVFSSKQQYLDSKEKYGNIFPEPVSFPELPISENNPLRPMSPYAVSKVYGDFLMRNYYHAYGLNTVVSRSFSHEGPGRGEMFVTSVITSQINQYNRDLIDNIIIGNVNVFRDWSHVEDIVNGYLLLADKGLSGDVYNQGSMRTNSILTYILLSLESSGYEIDKIETINNDKIVKNPTETDDSKLFGLNFYKTKLDKLMIDGDINFTLDDKGVIVFTNSEKIRIIFDESRFRPADVPILLADNKKIRNLGFKTKYNIKNIINDQLNYFN</sequence>
<evidence type="ECO:0000259" key="5">
    <source>
        <dbReference type="Pfam" id="PF16363"/>
    </source>
</evidence>
<evidence type="ECO:0000256" key="2">
    <source>
        <dbReference type="ARBA" id="ARBA00009263"/>
    </source>
</evidence>
<evidence type="ECO:0000256" key="1">
    <source>
        <dbReference type="ARBA" id="ARBA00001937"/>
    </source>
</evidence>
<evidence type="ECO:0000313" key="6">
    <source>
        <dbReference type="EMBL" id="OQD58841.1"/>
    </source>
</evidence>
<dbReference type="Gene3D" id="3.40.50.720">
    <property type="entry name" value="NAD(P)-binding Rossmann-like Domain"/>
    <property type="match status" value="1"/>
</dbReference>
<dbReference type="PANTHER" id="PTHR43715">
    <property type="entry name" value="GDP-MANNOSE 4,6-DEHYDRATASE"/>
    <property type="match status" value="1"/>
</dbReference>
<proteinExistence type="inferred from homology"/>
<comment type="similarity">
    <text evidence="2">Belongs to the NAD(P)-dependent epimerase/dehydratase family. GDP-mannose 4,6-dehydratase subfamily.</text>
</comment>
<dbReference type="GO" id="GO:0008446">
    <property type="term" value="F:GDP-mannose 4,6-dehydratase activity"/>
    <property type="evidence" value="ECO:0007669"/>
    <property type="project" value="UniProtKB-EC"/>
</dbReference>
<dbReference type="AlphaFoldDB" id="A0A1V6N2D8"/>
<organism evidence="6 7">
    <name type="scientific">Methanobrevibacter arboriphilus JCM 13429 = DSM 1125</name>
    <dbReference type="NCBI Taxonomy" id="1300164"/>
    <lineage>
        <taxon>Archaea</taxon>
        <taxon>Methanobacteriati</taxon>
        <taxon>Methanobacteriota</taxon>
        <taxon>Methanomada group</taxon>
        <taxon>Methanobacteria</taxon>
        <taxon>Methanobacteriales</taxon>
        <taxon>Methanobacteriaceae</taxon>
        <taxon>Methanobrevibacter</taxon>
    </lineage>
</organism>
<keyword evidence="7" id="KW-1185">Reference proteome</keyword>
<dbReference type="InterPro" id="IPR016040">
    <property type="entry name" value="NAD(P)-bd_dom"/>
</dbReference>
<feature type="domain" description="NAD(P)-binding" evidence="5">
    <location>
        <begin position="9"/>
        <end position="391"/>
    </location>
</feature>
<dbReference type="PANTHER" id="PTHR43715:SF1">
    <property type="entry name" value="GDP-MANNOSE 4,6 DEHYDRATASE"/>
    <property type="match status" value="1"/>
</dbReference>
<name>A0A1V6N2D8_METAZ</name>
<evidence type="ECO:0000313" key="7">
    <source>
        <dbReference type="Proteomes" id="UP000191661"/>
    </source>
</evidence>
<accession>A0A1V6N2D8</accession>
<protein>
    <recommendedName>
        <fullName evidence="3">GDP-mannose 4,6-dehydratase</fullName>
        <ecNumber evidence="3">4.2.1.47</ecNumber>
    </recommendedName>
</protein>
<gene>
    <name evidence="6" type="ORF">MBBAR_7c00130</name>
</gene>